<protein>
    <submittedName>
        <fullName evidence="2">Uncharacterized protein</fullName>
    </submittedName>
</protein>
<keyword evidence="3" id="KW-1185">Reference proteome</keyword>
<dbReference type="Proteomes" id="UP000784294">
    <property type="component" value="Unassembled WGS sequence"/>
</dbReference>
<feature type="compositionally biased region" description="Polar residues" evidence="1">
    <location>
        <begin position="69"/>
        <end position="86"/>
    </location>
</feature>
<gene>
    <name evidence="2" type="ORF">PXEA_LOCUS6879</name>
</gene>
<dbReference type="AlphaFoldDB" id="A0A448WJP7"/>
<dbReference type="EMBL" id="CAAALY010017791">
    <property type="protein sequence ID" value="VEL13439.1"/>
    <property type="molecule type" value="Genomic_DNA"/>
</dbReference>
<name>A0A448WJP7_9PLAT</name>
<proteinExistence type="predicted"/>
<feature type="region of interest" description="Disordered" evidence="1">
    <location>
        <begin position="62"/>
        <end position="97"/>
    </location>
</feature>
<sequence length="136" mass="14539">MVNRFHSVLVRALPSRVVSSIKCVLPEQTVDAHLCSPAEFQPDTSCTDSVIATFGDTLNHPTFHKPSDTESATVDGNFNKLASNPSPAVLDTSDTSAAVDSTTDIQIDSSSALLQQQPGLGNTGKKRVSVSWLKQR</sequence>
<reference evidence="2" key="1">
    <citation type="submission" date="2018-11" db="EMBL/GenBank/DDBJ databases">
        <authorList>
            <consortium name="Pathogen Informatics"/>
        </authorList>
    </citation>
    <scope>NUCLEOTIDE SEQUENCE</scope>
</reference>
<comment type="caution">
    <text evidence="2">The sequence shown here is derived from an EMBL/GenBank/DDBJ whole genome shotgun (WGS) entry which is preliminary data.</text>
</comment>
<organism evidence="2 3">
    <name type="scientific">Protopolystoma xenopodis</name>
    <dbReference type="NCBI Taxonomy" id="117903"/>
    <lineage>
        <taxon>Eukaryota</taxon>
        <taxon>Metazoa</taxon>
        <taxon>Spiralia</taxon>
        <taxon>Lophotrochozoa</taxon>
        <taxon>Platyhelminthes</taxon>
        <taxon>Monogenea</taxon>
        <taxon>Polyopisthocotylea</taxon>
        <taxon>Polystomatidea</taxon>
        <taxon>Polystomatidae</taxon>
        <taxon>Protopolystoma</taxon>
    </lineage>
</organism>
<accession>A0A448WJP7</accession>
<evidence type="ECO:0000313" key="2">
    <source>
        <dbReference type="EMBL" id="VEL13439.1"/>
    </source>
</evidence>
<evidence type="ECO:0000256" key="1">
    <source>
        <dbReference type="SAM" id="MobiDB-lite"/>
    </source>
</evidence>
<evidence type="ECO:0000313" key="3">
    <source>
        <dbReference type="Proteomes" id="UP000784294"/>
    </source>
</evidence>